<dbReference type="EMBL" id="JASCXX010000012">
    <property type="protein sequence ID" value="MDI6449689.1"/>
    <property type="molecule type" value="Genomic_DNA"/>
</dbReference>
<feature type="domain" description="Alanine dehydrogenase/pyridine nucleotide transhydrogenase N-terminal" evidence="3">
    <location>
        <begin position="5"/>
        <end position="131"/>
    </location>
</feature>
<organism evidence="4 5">
    <name type="scientific">Anaerobaca lacustris</name>
    <dbReference type="NCBI Taxonomy" id="3044600"/>
    <lineage>
        <taxon>Bacteria</taxon>
        <taxon>Pseudomonadati</taxon>
        <taxon>Planctomycetota</taxon>
        <taxon>Phycisphaerae</taxon>
        <taxon>Sedimentisphaerales</taxon>
        <taxon>Anaerobacaceae</taxon>
        <taxon>Anaerobaca</taxon>
    </lineage>
</organism>
<dbReference type="InterPro" id="IPR046951">
    <property type="entry name" value="CEOS"/>
</dbReference>
<dbReference type="Pfam" id="PF01262">
    <property type="entry name" value="AlaDh_PNT_C"/>
    <property type="match status" value="1"/>
</dbReference>
<evidence type="ECO:0000313" key="5">
    <source>
        <dbReference type="Proteomes" id="UP001431776"/>
    </source>
</evidence>
<proteinExistence type="predicted"/>
<reference evidence="4" key="1">
    <citation type="submission" date="2023-05" db="EMBL/GenBank/DDBJ databases">
        <title>Anaerotaeda fermentans gen. nov., sp. nov., a novel anaerobic planctomycete of the new family within the order Sedimentisphaerales isolated from Taman Peninsula, Russia.</title>
        <authorList>
            <person name="Khomyakova M.A."/>
            <person name="Merkel A.Y."/>
            <person name="Slobodkin A.I."/>
        </authorList>
    </citation>
    <scope>NUCLEOTIDE SEQUENCE</scope>
    <source>
        <strain evidence="4">M17dextr</strain>
    </source>
</reference>
<dbReference type="SUPFAM" id="SSF52283">
    <property type="entry name" value="Formate/glycerate dehydrogenase catalytic domain-like"/>
    <property type="match status" value="1"/>
</dbReference>
<dbReference type="InterPro" id="IPR036291">
    <property type="entry name" value="NAD(P)-bd_dom_sf"/>
</dbReference>
<gene>
    <name evidence="4" type="ORF">QJ522_11590</name>
</gene>
<dbReference type="RefSeq" id="WP_349245097.1">
    <property type="nucleotide sequence ID" value="NZ_JASCXX010000012.1"/>
</dbReference>
<keyword evidence="1" id="KW-0560">Oxidoreductase</keyword>
<dbReference type="Proteomes" id="UP001431776">
    <property type="component" value="Unassembled WGS sequence"/>
</dbReference>
<evidence type="ECO:0000259" key="2">
    <source>
        <dbReference type="SMART" id="SM01002"/>
    </source>
</evidence>
<comment type="caution">
    <text evidence="4">The sequence shown here is derived from an EMBL/GenBank/DDBJ whole genome shotgun (WGS) entry which is preliminary data.</text>
</comment>
<name>A0AAW6U166_9BACT</name>
<dbReference type="SUPFAM" id="SSF51735">
    <property type="entry name" value="NAD(P)-binding Rossmann-fold domains"/>
    <property type="match status" value="1"/>
</dbReference>
<dbReference type="PANTHER" id="PTHR42795">
    <property type="entry name" value="ALANINE DEHYDROGENASE"/>
    <property type="match status" value="1"/>
</dbReference>
<evidence type="ECO:0000313" key="4">
    <source>
        <dbReference type="EMBL" id="MDI6449689.1"/>
    </source>
</evidence>
<keyword evidence="5" id="KW-1185">Reference proteome</keyword>
<sequence>MQEIGFPSTRKENENRVALLPEDISRVQHPDLLVIEEDYGKKHGYTDEAYRQAGARVASRDVVCGCPVICCAKPEIDDPYFREGTTLFGFIHAVQGPQITDALLANRMTAIAWDDMFSQGRHVFWRNNEISGEAAVAHALLQWGRLPYECGIAVIGRGNVARGAMYALGRYGATMVVYDRKTSHLLRQEIGRYDLIVNGVLWDVFRTDHLVYDEDLEKMKPGSMIVDISCDAGMGIESSRPTTIGDPVYWHKGVLHYVVDHTPTLFFRTASRSISNEVSRFLDPLIKGETEETLEHATAIRRGVIVDERIRRFQKR</sequence>
<evidence type="ECO:0000256" key="1">
    <source>
        <dbReference type="ARBA" id="ARBA00023002"/>
    </source>
</evidence>
<dbReference type="SMART" id="SM01003">
    <property type="entry name" value="AlaDh_PNT_N"/>
    <property type="match status" value="1"/>
</dbReference>
<dbReference type="InterPro" id="IPR007886">
    <property type="entry name" value="AlaDH/PNT_N"/>
</dbReference>
<dbReference type="CDD" id="cd12181">
    <property type="entry name" value="ceo_syn"/>
    <property type="match status" value="1"/>
</dbReference>
<dbReference type="AlphaFoldDB" id="A0AAW6U166"/>
<dbReference type="PANTHER" id="PTHR42795:SF1">
    <property type="entry name" value="ALANINE DEHYDROGENASE"/>
    <property type="match status" value="1"/>
</dbReference>
<dbReference type="Pfam" id="PF05222">
    <property type="entry name" value="AlaDh_PNT_N"/>
    <property type="match status" value="1"/>
</dbReference>
<accession>A0AAW6U166</accession>
<dbReference type="GO" id="GO:0005886">
    <property type="term" value="C:plasma membrane"/>
    <property type="evidence" value="ECO:0007669"/>
    <property type="project" value="TreeGrafter"/>
</dbReference>
<evidence type="ECO:0000259" key="3">
    <source>
        <dbReference type="SMART" id="SM01003"/>
    </source>
</evidence>
<dbReference type="SMART" id="SM01002">
    <property type="entry name" value="AlaDh_PNT_C"/>
    <property type="match status" value="1"/>
</dbReference>
<dbReference type="InterPro" id="IPR007698">
    <property type="entry name" value="AlaDH/PNT_NAD(H)-bd"/>
</dbReference>
<feature type="domain" description="Alanine dehydrogenase/pyridine nucleotide transhydrogenase NAD(H)-binding" evidence="2">
    <location>
        <begin position="132"/>
        <end position="258"/>
    </location>
</feature>
<protein>
    <submittedName>
        <fullName evidence="4">N(5)-(Carboxyethyl)ornithine synthase</fullName>
    </submittedName>
</protein>
<dbReference type="GO" id="GO:0047126">
    <property type="term" value="F:N5-(carboxyethyl)ornithine synthase activity"/>
    <property type="evidence" value="ECO:0007669"/>
    <property type="project" value="InterPro"/>
</dbReference>
<dbReference type="GO" id="GO:0006524">
    <property type="term" value="P:alanine catabolic process"/>
    <property type="evidence" value="ECO:0007669"/>
    <property type="project" value="TreeGrafter"/>
</dbReference>
<dbReference type="GO" id="GO:0000286">
    <property type="term" value="F:alanine dehydrogenase activity"/>
    <property type="evidence" value="ECO:0007669"/>
    <property type="project" value="TreeGrafter"/>
</dbReference>
<dbReference type="Gene3D" id="3.40.50.720">
    <property type="entry name" value="NAD(P)-binding Rossmann-like Domain"/>
    <property type="match status" value="2"/>
</dbReference>